<evidence type="ECO:0000256" key="1">
    <source>
        <dbReference type="SAM" id="SignalP"/>
    </source>
</evidence>
<evidence type="ECO:0000313" key="2">
    <source>
        <dbReference type="EMBL" id="RFN47067.1"/>
    </source>
</evidence>
<dbReference type="STRING" id="2594813.A0A395MGP3"/>
<feature type="chain" id="PRO_5017370946" evidence="1">
    <location>
        <begin position="20"/>
        <end position="220"/>
    </location>
</feature>
<accession>A0A395MGP3</accession>
<keyword evidence="2" id="KW-0808">Transferase</keyword>
<feature type="signal peptide" evidence="1">
    <location>
        <begin position="1"/>
        <end position="19"/>
    </location>
</feature>
<evidence type="ECO:0000313" key="3">
    <source>
        <dbReference type="Proteomes" id="UP000265631"/>
    </source>
</evidence>
<proteinExistence type="predicted"/>
<dbReference type="OrthoDB" id="3552888at2759"/>
<dbReference type="PANTHER" id="PTHR35605">
    <property type="entry name" value="ECP2 EFFECTOR PROTEIN DOMAIN-CONTAINING PROTEIN-RELATED"/>
    <property type="match status" value="1"/>
</dbReference>
<dbReference type="Proteomes" id="UP000265631">
    <property type="component" value="Unassembled WGS sequence"/>
</dbReference>
<gene>
    <name evidence="2" type="ORF">FIE12Z_8681</name>
</gene>
<reference evidence="2 3" key="1">
    <citation type="journal article" date="2018" name="PLoS Pathog.">
        <title>Evolution of structural diversity of trichothecenes, a family of toxins produced by plant pathogenic and entomopathogenic fungi.</title>
        <authorList>
            <person name="Proctor R.H."/>
            <person name="McCormick S.P."/>
            <person name="Kim H.S."/>
            <person name="Cardoza R.E."/>
            <person name="Stanley A.M."/>
            <person name="Lindo L."/>
            <person name="Kelly A."/>
            <person name="Brown D.W."/>
            <person name="Lee T."/>
            <person name="Vaughan M.M."/>
            <person name="Alexander N.J."/>
            <person name="Busman M."/>
            <person name="Gutierrez S."/>
        </authorList>
    </citation>
    <scope>NUCLEOTIDE SEQUENCE [LARGE SCALE GENOMIC DNA]</scope>
    <source>
        <strain evidence="2 3">NRRL 13405</strain>
    </source>
</reference>
<dbReference type="AlphaFoldDB" id="A0A395MGP3"/>
<dbReference type="PANTHER" id="PTHR35605:SF1">
    <property type="entry name" value="ECP2 EFFECTOR PROTEIN DOMAIN-CONTAINING PROTEIN-RELATED"/>
    <property type="match status" value="1"/>
</dbReference>
<name>A0A395MGP3_9HYPO</name>
<comment type="caution">
    <text evidence="2">The sequence shown here is derived from an EMBL/GenBank/DDBJ whole genome shotgun (WGS) entry which is preliminary data.</text>
</comment>
<keyword evidence="1" id="KW-0732">Signal</keyword>
<dbReference type="GO" id="GO:0016301">
    <property type="term" value="F:kinase activity"/>
    <property type="evidence" value="ECO:0007669"/>
    <property type="project" value="UniProtKB-KW"/>
</dbReference>
<organism evidence="2 3">
    <name type="scientific">Fusarium flagelliforme</name>
    <dbReference type="NCBI Taxonomy" id="2675880"/>
    <lineage>
        <taxon>Eukaryota</taxon>
        <taxon>Fungi</taxon>
        <taxon>Dikarya</taxon>
        <taxon>Ascomycota</taxon>
        <taxon>Pezizomycotina</taxon>
        <taxon>Sordariomycetes</taxon>
        <taxon>Hypocreomycetidae</taxon>
        <taxon>Hypocreales</taxon>
        <taxon>Nectriaceae</taxon>
        <taxon>Fusarium</taxon>
        <taxon>Fusarium incarnatum-equiseti species complex</taxon>
    </lineage>
</organism>
<sequence length="220" mass="24121">MRSAVAIVLALANFSLVSAAPASKVLGESAFDNAETPTWKIAVVDGEDPVEFKGTVQDVMKQLKVDYPEYARKAQEEIEASIKAEDESGANEPPSPEAQALDRLQRRDSNICWNFPAAREKPIRIGINYLRGIRGPLTVRAGPGACDRVSCSDDAAIFICNDNRTPFRIPTWDHVANAAAACNNECREFCFGCGIDTAWYTAGQRFHDANFNVIVRKHGC</sequence>
<protein>
    <submittedName>
        <fullName evidence="2">Serine threonine protein kinase</fullName>
    </submittedName>
</protein>
<keyword evidence="2" id="KW-0418">Kinase</keyword>
<dbReference type="EMBL" id="PXXK01000273">
    <property type="protein sequence ID" value="RFN47067.1"/>
    <property type="molecule type" value="Genomic_DNA"/>
</dbReference>
<keyword evidence="3" id="KW-1185">Reference proteome</keyword>